<evidence type="ECO:0000256" key="7">
    <source>
        <dbReference type="ARBA" id="ARBA00022842"/>
    </source>
</evidence>
<dbReference type="InterPro" id="IPR002646">
    <property type="entry name" value="PolA_pol_head_dom"/>
</dbReference>
<dbReference type="Gene3D" id="1.10.3090.10">
    <property type="entry name" value="cca-adding enzyme, domain 2"/>
    <property type="match status" value="1"/>
</dbReference>
<comment type="cofactor">
    <cofactor evidence="1">
        <name>Mg(2+)</name>
        <dbReference type="ChEBI" id="CHEBI:18420"/>
    </cofactor>
</comment>
<dbReference type="EMBL" id="CP002083">
    <property type="protein sequence ID" value="ADJ24334.1"/>
    <property type="molecule type" value="Genomic_DNA"/>
</dbReference>
<dbReference type="Gene3D" id="3.30.460.10">
    <property type="entry name" value="Beta Polymerase, domain 2"/>
    <property type="match status" value="1"/>
</dbReference>
<comment type="similarity">
    <text evidence="8">Belongs to the tRNA nucleotidyltransferase/poly(A) polymerase family.</text>
</comment>
<keyword evidence="4 11" id="KW-0548">Nucleotidyltransferase</keyword>
<dbReference type="GO" id="GO:0008033">
    <property type="term" value="P:tRNA processing"/>
    <property type="evidence" value="ECO:0007669"/>
    <property type="project" value="UniProtKB-KW"/>
</dbReference>
<feature type="domain" description="Poly A polymerase head" evidence="9">
    <location>
        <begin position="36"/>
        <end position="157"/>
    </location>
</feature>
<name>D8JSP0_HYPDA</name>
<keyword evidence="7" id="KW-0460">Magnesium</keyword>
<dbReference type="KEGG" id="hdn:Hden_2538"/>
<evidence type="ECO:0000313" key="12">
    <source>
        <dbReference type="Proteomes" id="UP000002033"/>
    </source>
</evidence>
<dbReference type="InterPro" id="IPR043519">
    <property type="entry name" value="NT_sf"/>
</dbReference>
<evidence type="ECO:0000259" key="10">
    <source>
        <dbReference type="Pfam" id="PF12627"/>
    </source>
</evidence>
<dbReference type="Proteomes" id="UP000002033">
    <property type="component" value="Chromosome"/>
</dbReference>
<evidence type="ECO:0000256" key="2">
    <source>
        <dbReference type="ARBA" id="ARBA00022679"/>
    </source>
</evidence>
<dbReference type="OrthoDB" id="9805698at2"/>
<dbReference type="SUPFAM" id="SSF81301">
    <property type="entry name" value="Nucleotidyltransferase"/>
    <property type="match status" value="1"/>
</dbReference>
<dbReference type="STRING" id="582899.Hden_2538"/>
<dbReference type="CDD" id="cd05398">
    <property type="entry name" value="NT_ClassII-CCAase"/>
    <property type="match status" value="1"/>
</dbReference>
<dbReference type="GO" id="GO:0000049">
    <property type="term" value="F:tRNA binding"/>
    <property type="evidence" value="ECO:0007669"/>
    <property type="project" value="TreeGrafter"/>
</dbReference>
<dbReference type="eggNOG" id="COG0617">
    <property type="taxonomic scope" value="Bacteria"/>
</dbReference>
<evidence type="ECO:0000256" key="4">
    <source>
        <dbReference type="ARBA" id="ARBA00022695"/>
    </source>
</evidence>
<evidence type="ECO:0000256" key="5">
    <source>
        <dbReference type="ARBA" id="ARBA00022723"/>
    </source>
</evidence>
<evidence type="ECO:0000256" key="1">
    <source>
        <dbReference type="ARBA" id="ARBA00001946"/>
    </source>
</evidence>
<keyword evidence="3" id="KW-0819">tRNA processing</keyword>
<protein>
    <submittedName>
        <fullName evidence="11">Polynucleotide adenylyltransferase region</fullName>
    </submittedName>
</protein>
<keyword evidence="8" id="KW-0694">RNA-binding</keyword>
<evidence type="ECO:0000256" key="6">
    <source>
        <dbReference type="ARBA" id="ARBA00022741"/>
    </source>
</evidence>
<evidence type="ECO:0000259" key="9">
    <source>
        <dbReference type="Pfam" id="PF01743"/>
    </source>
</evidence>
<dbReference type="PANTHER" id="PTHR46173:SF1">
    <property type="entry name" value="CCA TRNA NUCLEOTIDYLTRANSFERASE 1, MITOCHONDRIAL"/>
    <property type="match status" value="1"/>
</dbReference>
<dbReference type="GO" id="GO:0000166">
    <property type="term" value="F:nucleotide binding"/>
    <property type="evidence" value="ECO:0007669"/>
    <property type="project" value="UniProtKB-KW"/>
</dbReference>
<evidence type="ECO:0000256" key="3">
    <source>
        <dbReference type="ARBA" id="ARBA00022694"/>
    </source>
</evidence>
<dbReference type="RefSeq" id="WP_013216493.1">
    <property type="nucleotide sequence ID" value="NC_014313.1"/>
</dbReference>
<dbReference type="PANTHER" id="PTHR46173">
    <property type="entry name" value="CCA TRNA NUCLEOTIDYLTRANSFERASE 1, MITOCHONDRIAL"/>
    <property type="match status" value="1"/>
</dbReference>
<dbReference type="AlphaFoldDB" id="D8JSP0"/>
<dbReference type="HOGENOM" id="CLU_015961_2_3_5"/>
<evidence type="ECO:0000256" key="8">
    <source>
        <dbReference type="RuleBase" id="RU003953"/>
    </source>
</evidence>
<dbReference type="GO" id="GO:0046872">
    <property type="term" value="F:metal ion binding"/>
    <property type="evidence" value="ECO:0007669"/>
    <property type="project" value="UniProtKB-KW"/>
</dbReference>
<feature type="domain" description="tRNA nucleotidyltransferase/poly(A) polymerase RNA and SrmB- binding" evidence="10">
    <location>
        <begin position="194"/>
        <end position="244"/>
    </location>
</feature>
<dbReference type="GO" id="GO:0016779">
    <property type="term" value="F:nucleotidyltransferase activity"/>
    <property type="evidence" value="ECO:0007669"/>
    <property type="project" value="UniProtKB-KW"/>
</dbReference>
<evidence type="ECO:0000313" key="11">
    <source>
        <dbReference type="EMBL" id="ADJ24334.1"/>
    </source>
</evidence>
<reference evidence="12" key="1">
    <citation type="journal article" date="2011" name="J. Bacteriol.">
        <title>Genome sequences of eight morphologically diverse alphaproteobacteria.</title>
        <authorList>
            <consortium name="US DOE Joint Genome Institute"/>
            <person name="Brown P.J."/>
            <person name="Kysela D.T."/>
            <person name="Buechlein A."/>
            <person name="Hemmerich C."/>
            <person name="Brun Y.V."/>
        </authorList>
    </citation>
    <scope>NUCLEOTIDE SEQUENCE [LARGE SCALE GENOMIC DNA]</scope>
    <source>
        <strain evidence="12">ATCC 51888 / DSM 1869 / NCIB 11706 / TK 0415</strain>
    </source>
</reference>
<organism evidence="11 12">
    <name type="scientific">Hyphomicrobium denitrificans (strain ATCC 51888 / DSM 1869 / NCIMB 11706 / TK 0415)</name>
    <dbReference type="NCBI Taxonomy" id="582899"/>
    <lineage>
        <taxon>Bacteria</taxon>
        <taxon>Pseudomonadati</taxon>
        <taxon>Pseudomonadota</taxon>
        <taxon>Alphaproteobacteria</taxon>
        <taxon>Hyphomicrobiales</taxon>
        <taxon>Hyphomicrobiaceae</taxon>
        <taxon>Hyphomicrobium</taxon>
    </lineage>
</organism>
<dbReference type="InterPro" id="IPR032828">
    <property type="entry name" value="PolyA_RNA-bd"/>
</dbReference>
<dbReference type="SUPFAM" id="SSF81891">
    <property type="entry name" value="Poly A polymerase C-terminal region-like"/>
    <property type="match status" value="1"/>
</dbReference>
<keyword evidence="2 8" id="KW-0808">Transferase</keyword>
<sequence>MTQLTATRPRLIAGWLDAKPLRNVFAAFDAAQAEVRVVGGAIRNTLIDRPVIDVDLATPAVPDAVIELARRAGLGAHPTGIEHGTVTLVSDGVGFEVTTLRRDIETDGRHATVAFTQSWDEDAQRRDFTINALYCAPDGAIYDPMGGIADLRRRRVRFIGDGEARIREDYLRILRFFRFSAEYGKGHLDVDGLAAAIKLKQGLSKLAAERIRAEFLKLLAAPYAAEVVRAMYESEILALVLPGTLHPERLARLQAIEAGLGQPPDVICGLAALAVSGPGDVDELAQRLRLSNSEASALRSAASFDPGLDPAQPEAAACAALYRLGSEAFRRAAVVAWARSNAAATDAAWRKRALLVDRWSPPKMPFSGSDVLALGIPAGPSVGEILRAFETWWIAAAFPADRALQLEKFKAFATNVVH</sequence>
<keyword evidence="5" id="KW-0479">Metal-binding</keyword>
<dbReference type="InterPro" id="IPR050264">
    <property type="entry name" value="Bact_CCA-adding_enz_type3_sf"/>
</dbReference>
<dbReference type="Pfam" id="PF01743">
    <property type="entry name" value="PolyA_pol"/>
    <property type="match status" value="1"/>
</dbReference>
<gene>
    <name evidence="11" type="ordered locus">Hden_2538</name>
</gene>
<keyword evidence="6" id="KW-0547">Nucleotide-binding</keyword>
<dbReference type="Pfam" id="PF12627">
    <property type="entry name" value="PolyA_pol_RNAbd"/>
    <property type="match status" value="1"/>
</dbReference>
<keyword evidence="12" id="KW-1185">Reference proteome</keyword>
<proteinExistence type="inferred from homology"/>
<accession>D8JSP0</accession>